<dbReference type="EMBL" id="FMYU01000006">
    <property type="protein sequence ID" value="SDC55107.1"/>
    <property type="molecule type" value="Genomic_DNA"/>
</dbReference>
<dbReference type="InterPro" id="IPR003489">
    <property type="entry name" value="RHF/RaiA"/>
</dbReference>
<dbReference type="Proteomes" id="UP000199411">
    <property type="component" value="Unassembled WGS sequence"/>
</dbReference>
<accession>A0A1G6MIQ5</accession>
<comment type="subunit">
    <text evidence="2">Associates exclusively with 100S ribosomes, which are dimers of 70S ribosomes.</text>
</comment>
<keyword evidence="1" id="KW-0810">Translation regulation</keyword>
<evidence type="ECO:0000313" key="6">
    <source>
        <dbReference type="EMBL" id="SDC55107.1"/>
    </source>
</evidence>
<gene>
    <name evidence="6" type="ORF">SAMN05660835_01000</name>
</gene>
<keyword evidence="7" id="KW-1185">Reference proteome</keyword>
<evidence type="ECO:0000313" key="7">
    <source>
        <dbReference type="Proteomes" id="UP000199411"/>
    </source>
</evidence>
<dbReference type="OrthoDB" id="9794975at2"/>
<keyword evidence="4" id="KW-0175">Coiled coil</keyword>
<reference evidence="7" key="1">
    <citation type="submission" date="2016-10" db="EMBL/GenBank/DDBJ databases">
        <authorList>
            <person name="Varghese N."/>
            <person name="Submissions S."/>
        </authorList>
    </citation>
    <scope>NUCLEOTIDE SEQUENCE [LARGE SCALE GENOMIC DNA]</scope>
    <source>
        <strain evidence="7">DSM 8415</strain>
    </source>
</reference>
<dbReference type="AlphaFoldDB" id="A0A1G6MIQ5"/>
<organism evidence="6 7">
    <name type="scientific">Desulfurella multipotens</name>
    <dbReference type="NCBI Taxonomy" id="79269"/>
    <lineage>
        <taxon>Bacteria</taxon>
        <taxon>Pseudomonadati</taxon>
        <taxon>Campylobacterota</taxon>
        <taxon>Desulfurellia</taxon>
        <taxon>Desulfurellales</taxon>
        <taxon>Desulfurellaceae</taxon>
        <taxon>Desulfurella</taxon>
    </lineage>
</organism>
<dbReference type="PANTHER" id="PTHR33231:SF1">
    <property type="entry name" value="30S RIBOSOMAL PROTEIN"/>
    <property type="match status" value="1"/>
</dbReference>
<dbReference type="RefSeq" id="WP_092128624.1">
    <property type="nucleotide sequence ID" value="NZ_FMYU01000006.1"/>
</dbReference>
<evidence type="ECO:0000256" key="1">
    <source>
        <dbReference type="ARBA" id="ARBA00022845"/>
    </source>
</evidence>
<dbReference type="GO" id="GO:0022627">
    <property type="term" value="C:cytosolic small ribosomal subunit"/>
    <property type="evidence" value="ECO:0007669"/>
    <property type="project" value="TreeGrafter"/>
</dbReference>
<dbReference type="InterPro" id="IPR036567">
    <property type="entry name" value="RHF-like"/>
</dbReference>
<evidence type="ECO:0000256" key="4">
    <source>
        <dbReference type="SAM" id="Coils"/>
    </source>
</evidence>
<dbReference type="Gene3D" id="3.30.505.50">
    <property type="entry name" value="Sigma 54 modulation/S30EA ribosomal protein, C-terminal domain"/>
    <property type="match status" value="1"/>
</dbReference>
<feature type="coiled-coil region" evidence="4">
    <location>
        <begin position="70"/>
        <end position="97"/>
    </location>
</feature>
<feature type="domain" description="Sigma 54 modulation/S30EA ribosomal protein C-terminal" evidence="5">
    <location>
        <begin position="112"/>
        <end position="162"/>
    </location>
</feature>
<evidence type="ECO:0000256" key="2">
    <source>
        <dbReference type="ARBA" id="ARBA00038695"/>
    </source>
</evidence>
<dbReference type="InterPro" id="IPR032528">
    <property type="entry name" value="Ribosom_S30AE_C"/>
</dbReference>
<sequence length="165" mass="18986">MEFVFASKNIELTDAIKTYVTKKLSRLEKIYDILQAEVMISVEKYRHIADAKLITKKDVIKASETSHDLYASIDLLYENLERQLKKIKGKKTEKRKESTVSQAESEFEGVEIVRKKIDEKPITLDEAINLIQKNTEGVLAFYNSETENVNVLYKNSDGSYTLIET</sequence>
<dbReference type="InterPro" id="IPR038416">
    <property type="entry name" value="Ribosom_S30AE_C_sf"/>
</dbReference>
<proteinExistence type="predicted"/>
<dbReference type="CDD" id="cd00552">
    <property type="entry name" value="RaiA"/>
    <property type="match status" value="1"/>
</dbReference>
<dbReference type="SUPFAM" id="SSF69754">
    <property type="entry name" value="Ribosome binding protein Y (YfiA homologue)"/>
    <property type="match status" value="1"/>
</dbReference>
<evidence type="ECO:0000259" key="5">
    <source>
        <dbReference type="Pfam" id="PF16321"/>
    </source>
</evidence>
<dbReference type="Pfam" id="PF16321">
    <property type="entry name" value="Ribosom_S30AE_C"/>
    <property type="match status" value="1"/>
</dbReference>
<name>A0A1G6MIQ5_9BACT</name>
<dbReference type="Gene3D" id="3.30.160.100">
    <property type="entry name" value="Ribosome hibernation promotion factor-like"/>
    <property type="match status" value="1"/>
</dbReference>
<dbReference type="GO" id="GO:0043024">
    <property type="term" value="F:ribosomal small subunit binding"/>
    <property type="evidence" value="ECO:0007669"/>
    <property type="project" value="TreeGrafter"/>
</dbReference>
<evidence type="ECO:0000256" key="3">
    <source>
        <dbReference type="ARBA" id="ARBA00041148"/>
    </source>
</evidence>
<dbReference type="NCBIfam" id="TIGR00741">
    <property type="entry name" value="yfiA"/>
    <property type="match status" value="1"/>
</dbReference>
<dbReference type="InterPro" id="IPR050574">
    <property type="entry name" value="HPF/YfiA_ribosome-assoc"/>
</dbReference>
<protein>
    <recommendedName>
        <fullName evidence="3">Ribosome hibernation promoting factor</fullName>
    </recommendedName>
</protein>
<dbReference type="PANTHER" id="PTHR33231">
    <property type="entry name" value="30S RIBOSOMAL PROTEIN"/>
    <property type="match status" value="1"/>
</dbReference>
<dbReference type="Pfam" id="PF02482">
    <property type="entry name" value="Ribosomal_S30AE"/>
    <property type="match status" value="1"/>
</dbReference>
<dbReference type="GO" id="GO:0045900">
    <property type="term" value="P:negative regulation of translational elongation"/>
    <property type="evidence" value="ECO:0007669"/>
    <property type="project" value="TreeGrafter"/>
</dbReference>